<accession>A0A931BLN5</accession>
<feature type="region of interest" description="Disordered" evidence="1">
    <location>
        <begin position="93"/>
        <end position="117"/>
    </location>
</feature>
<name>A0A931BLN5_9BACT</name>
<evidence type="ECO:0000256" key="1">
    <source>
        <dbReference type="SAM" id="MobiDB-lite"/>
    </source>
</evidence>
<feature type="compositionally biased region" description="Basic and acidic residues" evidence="1">
    <location>
        <begin position="108"/>
        <end position="117"/>
    </location>
</feature>
<reference evidence="3 4" key="1">
    <citation type="submission" date="2020-11" db="EMBL/GenBank/DDBJ databases">
        <authorList>
            <person name="Kim M.K."/>
        </authorList>
    </citation>
    <scope>NUCLEOTIDE SEQUENCE [LARGE SCALE GENOMIC DNA]</scope>
    <source>
        <strain evidence="3 4">BT439</strain>
    </source>
</reference>
<dbReference type="EMBL" id="JADQDP010000008">
    <property type="protein sequence ID" value="MBF9144443.1"/>
    <property type="molecule type" value="Genomic_DNA"/>
</dbReference>
<keyword evidence="2" id="KW-1133">Transmembrane helix</keyword>
<evidence type="ECO:0000313" key="4">
    <source>
        <dbReference type="Proteomes" id="UP000645610"/>
    </source>
</evidence>
<dbReference type="Proteomes" id="UP000645610">
    <property type="component" value="Unassembled WGS sequence"/>
</dbReference>
<organism evidence="3 4">
    <name type="scientific">Hymenobacter properus</name>
    <dbReference type="NCBI Taxonomy" id="2791026"/>
    <lineage>
        <taxon>Bacteria</taxon>
        <taxon>Pseudomonadati</taxon>
        <taxon>Bacteroidota</taxon>
        <taxon>Cytophagia</taxon>
        <taxon>Cytophagales</taxon>
        <taxon>Hymenobacteraceae</taxon>
        <taxon>Hymenobacter</taxon>
    </lineage>
</organism>
<gene>
    <name evidence="3" type="ORF">I2I01_22560</name>
</gene>
<dbReference type="RefSeq" id="WP_196288798.1">
    <property type="nucleotide sequence ID" value="NZ_JADQDP010000008.1"/>
</dbReference>
<comment type="caution">
    <text evidence="3">The sequence shown here is derived from an EMBL/GenBank/DDBJ whole genome shotgun (WGS) entry which is preliminary data.</text>
</comment>
<evidence type="ECO:0000256" key="2">
    <source>
        <dbReference type="SAM" id="Phobius"/>
    </source>
</evidence>
<protein>
    <submittedName>
        <fullName evidence="3">Uncharacterized protein</fullName>
    </submittedName>
</protein>
<evidence type="ECO:0000313" key="3">
    <source>
        <dbReference type="EMBL" id="MBF9144443.1"/>
    </source>
</evidence>
<dbReference type="AlphaFoldDB" id="A0A931BLN5"/>
<feature type="transmembrane region" description="Helical" evidence="2">
    <location>
        <begin position="48"/>
        <end position="69"/>
    </location>
</feature>
<keyword evidence="4" id="KW-1185">Reference proteome</keyword>
<sequence length="117" mass="12721">MKNSLRLLGVPALALLLLLSQVLALRPLWAAYESLPAGAAAPAHPSPVLLLSLVVALHLVLGAVAVFVFRRSRQPRHWHPRVGLLSVVQVRPSGELSRAVSPHIRPYARREPNSRVG</sequence>
<keyword evidence="2" id="KW-0812">Transmembrane</keyword>
<proteinExistence type="predicted"/>
<keyword evidence="2" id="KW-0472">Membrane</keyword>